<dbReference type="GO" id="GO:0034388">
    <property type="term" value="C:Pwp2p-containing subcomplex of 90S preribosome"/>
    <property type="evidence" value="ECO:0007669"/>
    <property type="project" value="TreeGrafter"/>
</dbReference>
<evidence type="ECO:0000313" key="9">
    <source>
        <dbReference type="Proteomes" id="UP001445076"/>
    </source>
</evidence>
<dbReference type="EMBL" id="JARKIK010000011">
    <property type="protein sequence ID" value="KAK8748783.1"/>
    <property type="molecule type" value="Genomic_DNA"/>
</dbReference>
<sequence length="502" mass="55565">MIPDDPFDIHEPVMKNRKKPAWVDDEERIRSLATDLFGEDAALPGSLSQEVSSQDVCAATGTKRDTSEMIPDDPFDVHEPVKKNRKPAWVDDDDETIRVKDVVASMTKARGKRGIRENSDVLYEMKLKEKFSQVIGSTPEWAELGQKKKGDSDDEDEMARSTGNYLSGASSVNLPKIWLEYKKLPHLNSSSRSEGAIIKAVEFNPHFQVGLVAGFSGSVIGAATLFQVDGVHNFKIQSVKFPKFPIKCAKFMQDGKQFIVGSNLHNHFYVYDMEAAKEMKIHCSKMEEKRSLKSFVVSPDGKLLVFLGTKGHLHIYDTTTLSHINTLYSPEDLTSAAFSENGSKMYTNGSGGDVFIWDMNSLACVHRFIDDGCIDGTSIAVSPGNQYLACGSSSGVVNVYDMASVSNKTPCPVKILDKLVTPVSALTFNSSTEILAMASEYLDNAVKLVHFPSMTYFNNFPGRQYSMRRVQILNFSPKSGFLAAGNNIGGAFLYRLKHFSSY</sequence>
<evidence type="ECO:0000256" key="6">
    <source>
        <dbReference type="ARBA" id="ARBA00025767"/>
    </source>
</evidence>
<evidence type="ECO:0000256" key="2">
    <source>
        <dbReference type="ARBA" id="ARBA00022552"/>
    </source>
</evidence>
<organism evidence="8 9">
    <name type="scientific">Cherax quadricarinatus</name>
    <name type="common">Australian red claw crayfish</name>
    <dbReference type="NCBI Taxonomy" id="27406"/>
    <lineage>
        <taxon>Eukaryota</taxon>
        <taxon>Metazoa</taxon>
        <taxon>Ecdysozoa</taxon>
        <taxon>Arthropoda</taxon>
        <taxon>Crustacea</taxon>
        <taxon>Multicrustacea</taxon>
        <taxon>Malacostraca</taxon>
        <taxon>Eumalacostraca</taxon>
        <taxon>Eucarida</taxon>
        <taxon>Decapoda</taxon>
        <taxon>Pleocyemata</taxon>
        <taxon>Astacidea</taxon>
        <taxon>Parastacoidea</taxon>
        <taxon>Parastacidae</taxon>
        <taxon>Cherax</taxon>
    </lineage>
</organism>
<feature type="region of interest" description="Disordered" evidence="7">
    <location>
        <begin position="45"/>
        <end position="80"/>
    </location>
</feature>
<dbReference type="InterPro" id="IPR015943">
    <property type="entry name" value="WD40/YVTN_repeat-like_dom_sf"/>
</dbReference>
<comment type="subcellular location">
    <subcellularLocation>
        <location evidence="1">Nucleus</location>
        <location evidence="1">Nucleolus</location>
    </subcellularLocation>
</comment>
<reference evidence="8 9" key="1">
    <citation type="journal article" date="2024" name="BMC Genomics">
        <title>Genome assembly of redclaw crayfish (Cherax quadricarinatus) provides insights into its immune adaptation and hypoxia tolerance.</title>
        <authorList>
            <person name="Liu Z."/>
            <person name="Zheng J."/>
            <person name="Li H."/>
            <person name="Fang K."/>
            <person name="Wang S."/>
            <person name="He J."/>
            <person name="Zhou D."/>
            <person name="Weng S."/>
            <person name="Chi M."/>
            <person name="Gu Z."/>
            <person name="He J."/>
            <person name="Li F."/>
            <person name="Wang M."/>
        </authorList>
    </citation>
    <scope>NUCLEOTIDE SEQUENCE [LARGE SCALE GENOMIC DNA]</scope>
    <source>
        <strain evidence="8">ZL_2023a</strain>
    </source>
</reference>
<name>A0AAW0XW62_CHEQU</name>
<evidence type="ECO:0000256" key="3">
    <source>
        <dbReference type="ARBA" id="ARBA00022574"/>
    </source>
</evidence>
<dbReference type="Proteomes" id="UP001445076">
    <property type="component" value="Unassembled WGS sequence"/>
</dbReference>
<feature type="region of interest" description="Disordered" evidence="7">
    <location>
        <begin position="142"/>
        <end position="162"/>
    </location>
</feature>
<evidence type="ECO:0008006" key="10">
    <source>
        <dbReference type="Google" id="ProtNLM"/>
    </source>
</evidence>
<dbReference type="SUPFAM" id="SSF50978">
    <property type="entry name" value="WD40 repeat-like"/>
    <property type="match status" value="1"/>
</dbReference>
<keyword evidence="9" id="KW-1185">Reference proteome</keyword>
<evidence type="ECO:0000256" key="7">
    <source>
        <dbReference type="SAM" id="MobiDB-lite"/>
    </source>
</evidence>
<dbReference type="PANTHER" id="PTHR18359">
    <property type="entry name" value="WD-REPEAT PROTEIN-RELATED"/>
    <property type="match status" value="1"/>
</dbReference>
<dbReference type="AlphaFoldDB" id="A0AAW0XW62"/>
<evidence type="ECO:0000256" key="5">
    <source>
        <dbReference type="ARBA" id="ARBA00023242"/>
    </source>
</evidence>
<dbReference type="InterPro" id="IPR045161">
    <property type="entry name" value="Utp18"/>
</dbReference>
<dbReference type="GO" id="GO:0032040">
    <property type="term" value="C:small-subunit processome"/>
    <property type="evidence" value="ECO:0007669"/>
    <property type="project" value="TreeGrafter"/>
</dbReference>
<gene>
    <name evidence="8" type="ORF">OTU49_015988</name>
</gene>
<feature type="compositionally biased region" description="Polar residues" evidence="7">
    <location>
        <begin position="46"/>
        <end position="55"/>
    </location>
</feature>
<keyword evidence="2" id="KW-0698">rRNA processing</keyword>
<comment type="caution">
    <text evidence="8">The sequence shown here is derived from an EMBL/GenBank/DDBJ whole genome shotgun (WGS) entry which is preliminary data.</text>
</comment>
<dbReference type="GO" id="GO:0006364">
    <property type="term" value="P:rRNA processing"/>
    <property type="evidence" value="ECO:0007669"/>
    <property type="project" value="UniProtKB-KW"/>
</dbReference>
<protein>
    <recommendedName>
        <fullName evidence="10">U3 small nucleolar RNA-associated protein 18-like protein</fullName>
    </recommendedName>
</protein>
<accession>A0AAW0XW62</accession>
<dbReference type="InterPro" id="IPR036322">
    <property type="entry name" value="WD40_repeat_dom_sf"/>
</dbReference>
<keyword evidence="4" id="KW-0677">Repeat</keyword>
<evidence type="ECO:0000256" key="1">
    <source>
        <dbReference type="ARBA" id="ARBA00004604"/>
    </source>
</evidence>
<dbReference type="InterPro" id="IPR001680">
    <property type="entry name" value="WD40_rpt"/>
</dbReference>
<proteinExistence type="inferred from homology"/>
<evidence type="ECO:0000256" key="4">
    <source>
        <dbReference type="ARBA" id="ARBA00022737"/>
    </source>
</evidence>
<dbReference type="Gene3D" id="2.130.10.10">
    <property type="entry name" value="YVTN repeat-like/Quinoprotein amine dehydrogenase"/>
    <property type="match status" value="1"/>
</dbReference>
<evidence type="ECO:0000313" key="8">
    <source>
        <dbReference type="EMBL" id="KAK8748783.1"/>
    </source>
</evidence>
<comment type="similarity">
    <text evidence="6">Belongs to the WD repeat UTP18 family.</text>
</comment>
<keyword evidence="5" id="KW-0539">Nucleus</keyword>
<dbReference type="SMART" id="SM00320">
    <property type="entry name" value="WD40"/>
    <property type="match status" value="4"/>
</dbReference>
<keyword evidence="3" id="KW-0853">WD repeat</keyword>
<dbReference type="PANTHER" id="PTHR18359:SF0">
    <property type="entry name" value="U3 SMALL NUCLEOLAR RNA-ASSOCIATED PROTEIN 18 HOMOLOG"/>
    <property type="match status" value="1"/>
</dbReference>
<dbReference type="Pfam" id="PF00400">
    <property type="entry name" value="WD40"/>
    <property type="match status" value="1"/>
</dbReference>